<keyword evidence="5 6" id="KW-0472">Membrane</keyword>
<dbReference type="PANTHER" id="PTHR36115:SF6">
    <property type="entry name" value="PROLINE-RICH ANTIGEN HOMOLOG"/>
    <property type="match status" value="1"/>
</dbReference>
<sequence>MPPGTFAGGWPVPLRRDYASWGRRVAGAAIDAVPGWVAATVLAVAYLPTYLGFFRGDLTVPPRYGLLVVGTVLYLGAFGLAVWNRYFLAGRTGQTIGKRIMKTWLVGRASGRPIGPLDAFVRDLLHVLDGAAYVGYLWPLWDDEHQTLADKIAQTVVVRTPVPPLAPHERRT</sequence>
<evidence type="ECO:0000259" key="7">
    <source>
        <dbReference type="Pfam" id="PF06271"/>
    </source>
</evidence>
<feature type="domain" description="RDD" evidence="7">
    <location>
        <begin position="18"/>
        <end position="153"/>
    </location>
</feature>
<dbReference type="EMBL" id="BAAAYR010000001">
    <property type="protein sequence ID" value="GAA3549496.1"/>
    <property type="molecule type" value="Genomic_DNA"/>
</dbReference>
<dbReference type="InterPro" id="IPR010432">
    <property type="entry name" value="RDD"/>
</dbReference>
<evidence type="ECO:0000256" key="2">
    <source>
        <dbReference type="ARBA" id="ARBA00022475"/>
    </source>
</evidence>
<evidence type="ECO:0000313" key="8">
    <source>
        <dbReference type="EMBL" id="GAA3549496.1"/>
    </source>
</evidence>
<keyword evidence="4 6" id="KW-1133">Transmembrane helix</keyword>
<evidence type="ECO:0000313" key="9">
    <source>
        <dbReference type="Proteomes" id="UP001500767"/>
    </source>
</evidence>
<evidence type="ECO:0000256" key="6">
    <source>
        <dbReference type="SAM" id="Phobius"/>
    </source>
</evidence>
<name>A0ABP6WGL7_9ACTN</name>
<evidence type="ECO:0000256" key="3">
    <source>
        <dbReference type="ARBA" id="ARBA00022692"/>
    </source>
</evidence>
<evidence type="ECO:0000256" key="4">
    <source>
        <dbReference type="ARBA" id="ARBA00022989"/>
    </source>
</evidence>
<keyword evidence="3 6" id="KW-0812">Transmembrane</keyword>
<feature type="transmembrane region" description="Helical" evidence="6">
    <location>
        <begin position="67"/>
        <end position="88"/>
    </location>
</feature>
<protein>
    <recommendedName>
        <fullName evidence="7">RDD domain-containing protein</fullName>
    </recommendedName>
</protein>
<evidence type="ECO:0000256" key="1">
    <source>
        <dbReference type="ARBA" id="ARBA00004651"/>
    </source>
</evidence>
<dbReference type="InterPro" id="IPR051791">
    <property type="entry name" value="Pra-immunoreactive"/>
</dbReference>
<keyword evidence="9" id="KW-1185">Reference proteome</keyword>
<organism evidence="8 9">
    <name type="scientific">Microlunatus spumicola</name>
    <dbReference type="NCBI Taxonomy" id="81499"/>
    <lineage>
        <taxon>Bacteria</taxon>
        <taxon>Bacillati</taxon>
        <taxon>Actinomycetota</taxon>
        <taxon>Actinomycetes</taxon>
        <taxon>Propionibacteriales</taxon>
        <taxon>Propionibacteriaceae</taxon>
        <taxon>Microlunatus</taxon>
    </lineage>
</organism>
<dbReference type="Pfam" id="PF06271">
    <property type="entry name" value="RDD"/>
    <property type="match status" value="1"/>
</dbReference>
<evidence type="ECO:0000256" key="5">
    <source>
        <dbReference type="ARBA" id="ARBA00023136"/>
    </source>
</evidence>
<feature type="transmembrane region" description="Helical" evidence="6">
    <location>
        <begin position="25"/>
        <end position="47"/>
    </location>
</feature>
<gene>
    <name evidence="8" type="ORF">GCM10022197_00410</name>
</gene>
<proteinExistence type="predicted"/>
<accession>A0ABP6WGL7</accession>
<dbReference type="Proteomes" id="UP001500767">
    <property type="component" value="Unassembled WGS sequence"/>
</dbReference>
<reference evidence="9" key="1">
    <citation type="journal article" date="2019" name="Int. J. Syst. Evol. Microbiol.">
        <title>The Global Catalogue of Microorganisms (GCM) 10K type strain sequencing project: providing services to taxonomists for standard genome sequencing and annotation.</title>
        <authorList>
            <consortium name="The Broad Institute Genomics Platform"/>
            <consortium name="The Broad Institute Genome Sequencing Center for Infectious Disease"/>
            <person name="Wu L."/>
            <person name="Ma J."/>
        </authorList>
    </citation>
    <scope>NUCLEOTIDE SEQUENCE [LARGE SCALE GENOMIC DNA]</scope>
    <source>
        <strain evidence="9">JCM 16540</strain>
    </source>
</reference>
<comment type="subcellular location">
    <subcellularLocation>
        <location evidence="1">Cell membrane</location>
        <topology evidence="1">Multi-pass membrane protein</topology>
    </subcellularLocation>
</comment>
<dbReference type="PANTHER" id="PTHR36115">
    <property type="entry name" value="PROLINE-RICH ANTIGEN HOMOLOG-RELATED"/>
    <property type="match status" value="1"/>
</dbReference>
<keyword evidence="2" id="KW-1003">Cell membrane</keyword>
<comment type="caution">
    <text evidence="8">The sequence shown here is derived from an EMBL/GenBank/DDBJ whole genome shotgun (WGS) entry which is preliminary data.</text>
</comment>